<dbReference type="AlphaFoldDB" id="B8AJ68"/>
<dbReference type="Gramene" id="BGIOSGA005559-TA">
    <property type="protein sequence ID" value="BGIOSGA005559-PA"/>
    <property type="gene ID" value="BGIOSGA005559"/>
</dbReference>
<accession>B8AJ68</accession>
<feature type="domain" description="R13L1/DRL21-like LRR repeat region" evidence="1">
    <location>
        <begin position="350"/>
        <end position="507"/>
    </location>
</feature>
<dbReference type="OMA" id="YFRIENE"/>
<dbReference type="PANTHER" id="PTHR47186">
    <property type="entry name" value="LEUCINE-RICH REPEAT-CONTAINING PROTEIN 57"/>
    <property type="match status" value="1"/>
</dbReference>
<dbReference type="InterPro" id="IPR032675">
    <property type="entry name" value="LRR_dom_sf"/>
</dbReference>
<sequence>MNHALPLHQERLLPHFHRPLPLLAIATAGGDVHAEQPHDTCYFAACNWLLVAGGRLRVVLLAVDEEQLVGAIRQAGEGYGVAGAEALLPHESAPSLGQHVTLAVVPVRVPEPPHLFLAVLEVEEHALAELQVAATAVAEASELLKRKAPSDISTGEYFTVHDMFHELAKTIAGSDCVKIEKSITEHLPKHVRHLCIESYSEILFPEKILELKNLRTLIMCYSVERMNQDDFERVLKKLTKLRVVHLDLRHLSRVPPCIGGLKHLRYLGIMSPPPHSLILPAEFSKLYHLQELSVHPNTRLHCPSQLKIANLINLRYMLTWYGLNIPDVGKLTSLRALYHFYVRKEKGYEIQQLEHLNNLRGKLFIDCIENVQSKEEAVRARLSDKVYLTELTLRWGGTDERCSKKALESYKKLFFPPVTEIKQHQPPELQEEVLEGLRPPSGITVLCIRDYGGVIYPSWLTGYGCDKEQEQDRPALQNLMFWSCKGSSDPPKIGEFFTCLHTLSVTDCSWNYLPVKLCRLKTLRELIVQECPNMMTLPKLPQSLKSIVISGCHPSLADTCLTPGHPNWRRIKHIDQQIIR</sequence>
<dbReference type="STRING" id="39946.B8AJ68"/>
<reference evidence="2 3" key="1">
    <citation type="journal article" date="2005" name="PLoS Biol.">
        <title>The genomes of Oryza sativa: a history of duplications.</title>
        <authorList>
            <person name="Yu J."/>
            <person name="Wang J."/>
            <person name="Lin W."/>
            <person name="Li S."/>
            <person name="Li H."/>
            <person name="Zhou J."/>
            <person name="Ni P."/>
            <person name="Dong W."/>
            <person name="Hu S."/>
            <person name="Zeng C."/>
            <person name="Zhang J."/>
            <person name="Zhang Y."/>
            <person name="Li R."/>
            <person name="Xu Z."/>
            <person name="Li S."/>
            <person name="Li X."/>
            <person name="Zheng H."/>
            <person name="Cong L."/>
            <person name="Lin L."/>
            <person name="Yin J."/>
            <person name="Geng J."/>
            <person name="Li G."/>
            <person name="Shi J."/>
            <person name="Liu J."/>
            <person name="Lv H."/>
            <person name="Li J."/>
            <person name="Wang J."/>
            <person name="Deng Y."/>
            <person name="Ran L."/>
            <person name="Shi X."/>
            <person name="Wang X."/>
            <person name="Wu Q."/>
            <person name="Li C."/>
            <person name="Ren X."/>
            <person name="Wang J."/>
            <person name="Wang X."/>
            <person name="Li D."/>
            <person name="Liu D."/>
            <person name="Zhang X."/>
            <person name="Ji Z."/>
            <person name="Zhao W."/>
            <person name="Sun Y."/>
            <person name="Zhang Z."/>
            <person name="Bao J."/>
            <person name="Han Y."/>
            <person name="Dong L."/>
            <person name="Ji J."/>
            <person name="Chen P."/>
            <person name="Wu S."/>
            <person name="Liu J."/>
            <person name="Xiao Y."/>
            <person name="Bu D."/>
            <person name="Tan J."/>
            <person name="Yang L."/>
            <person name="Ye C."/>
            <person name="Zhang J."/>
            <person name="Xu J."/>
            <person name="Zhou Y."/>
            <person name="Yu Y."/>
            <person name="Zhang B."/>
            <person name="Zhuang S."/>
            <person name="Wei H."/>
            <person name="Liu B."/>
            <person name="Lei M."/>
            <person name="Yu H."/>
            <person name="Li Y."/>
            <person name="Xu H."/>
            <person name="Wei S."/>
            <person name="He X."/>
            <person name="Fang L."/>
            <person name="Zhang Z."/>
            <person name="Zhang Y."/>
            <person name="Huang X."/>
            <person name="Su Z."/>
            <person name="Tong W."/>
            <person name="Li J."/>
            <person name="Tong Z."/>
            <person name="Li S."/>
            <person name="Ye J."/>
            <person name="Wang L."/>
            <person name="Fang L."/>
            <person name="Lei T."/>
            <person name="Chen C."/>
            <person name="Chen H."/>
            <person name="Xu Z."/>
            <person name="Li H."/>
            <person name="Huang H."/>
            <person name="Zhang F."/>
            <person name="Xu H."/>
            <person name="Li N."/>
            <person name="Zhao C."/>
            <person name="Li S."/>
            <person name="Dong L."/>
            <person name="Huang Y."/>
            <person name="Li L."/>
            <person name="Xi Y."/>
            <person name="Qi Q."/>
            <person name="Li W."/>
            <person name="Zhang B."/>
            <person name="Hu W."/>
            <person name="Zhang Y."/>
            <person name="Tian X."/>
            <person name="Jiao Y."/>
            <person name="Liang X."/>
            <person name="Jin J."/>
            <person name="Gao L."/>
            <person name="Zheng W."/>
            <person name="Hao B."/>
            <person name="Liu S."/>
            <person name="Wang W."/>
            <person name="Yuan L."/>
            <person name="Cao M."/>
            <person name="McDermott J."/>
            <person name="Samudrala R."/>
            <person name="Wang J."/>
            <person name="Wong G.K."/>
            <person name="Yang H."/>
        </authorList>
    </citation>
    <scope>NUCLEOTIDE SEQUENCE [LARGE SCALE GENOMIC DNA]</scope>
    <source>
        <strain evidence="3">cv. 93-11</strain>
    </source>
</reference>
<organism evidence="2 3">
    <name type="scientific">Oryza sativa subsp. indica</name>
    <name type="common">Rice</name>
    <dbReference type="NCBI Taxonomy" id="39946"/>
    <lineage>
        <taxon>Eukaryota</taxon>
        <taxon>Viridiplantae</taxon>
        <taxon>Streptophyta</taxon>
        <taxon>Embryophyta</taxon>
        <taxon>Tracheophyta</taxon>
        <taxon>Spermatophyta</taxon>
        <taxon>Magnoliopsida</taxon>
        <taxon>Liliopsida</taxon>
        <taxon>Poales</taxon>
        <taxon>Poaceae</taxon>
        <taxon>BOP clade</taxon>
        <taxon>Oryzoideae</taxon>
        <taxon>Oryzeae</taxon>
        <taxon>Oryzinae</taxon>
        <taxon>Oryza</taxon>
        <taxon>Oryza sativa</taxon>
    </lineage>
</organism>
<dbReference type="Pfam" id="PF25019">
    <property type="entry name" value="LRR_R13L1-DRL21"/>
    <property type="match status" value="1"/>
</dbReference>
<name>B8AJ68_ORYSI</name>
<keyword evidence="3" id="KW-1185">Reference proteome</keyword>
<evidence type="ECO:0000259" key="1">
    <source>
        <dbReference type="Pfam" id="PF25019"/>
    </source>
</evidence>
<dbReference type="PANTHER" id="PTHR47186:SF3">
    <property type="entry name" value="OS09G0267800 PROTEIN"/>
    <property type="match status" value="1"/>
</dbReference>
<dbReference type="EMBL" id="CM000127">
    <property type="protein sequence ID" value="EEC74055.1"/>
    <property type="molecule type" value="Genomic_DNA"/>
</dbReference>
<dbReference type="Gene3D" id="3.80.10.10">
    <property type="entry name" value="Ribonuclease Inhibitor"/>
    <property type="match status" value="1"/>
</dbReference>
<dbReference type="SUPFAM" id="SSF52058">
    <property type="entry name" value="L domain-like"/>
    <property type="match status" value="1"/>
</dbReference>
<proteinExistence type="predicted"/>
<gene>
    <name evidence="2" type="ORF">OsI_09052</name>
</gene>
<dbReference type="InterPro" id="IPR056789">
    <property type="entry name" value="LRR_R13L1-DRL21"/>
</dbReference>
<evidence type="ECO:0000313" key="3">
    <source>
        <dbReference type="Proteomes" id="UP000007015"/>
    </source>
</evidence>
<protein>
    <recommendedName>
        <fullName evidence="1">R13L1/DRL21-like LRR repeat region domain-containing protein</fullName>
    </recommendedName>
</protein>
<dbReference type="HOGENOM" id="CLU_000837_33_1_1"/>
<evidence type="ECO:0000313" key="2">
    <source>
        <dbReference type="EMBL" id="EEC74055.1"/>
    </source>
</evidence>
<dbReference type="Proteomes" id="UP000007015">
    <property type="component" value="Chromosome 2"/>
</dbReference>